<proteinExistence type="predicted"/>
<evidence type="ECO:0008006" key="5">
    <source>
        <dbReference type="Google" id="ProtNLM"/>
    </source>
</evidence>
<keyword evidence="4" id="KW-1185">Reference proteome</keyword>
<comment type="caution">
    <text evidence="3">The sequence shown here is derived from an EMBL/GenBank/DDBJ whole genome shotgun (WGS) entry which is preliminary data.</text>
</comment>
<organism evidence="3 4">
    <name type="scientific">Skermanella aerolata</name>
    <dbReference type="NCBI Taxonomy" id="393310"/>
    <lineage>
        <taxon>Bacteria</taxon>
        <taxon>Pseudomonadati</taxon>
        <taxon>Pseudomonadota</taxon>
        <taxon>Alphaproteobacteria</taxon>
        <taxon>Rhodospirillales</taxon>
        <taxon>Azospirillaceae</taxon>
        <taxon>Skermanella</taxon>
    </lineage>
</organism>
<dbReference type="AlphaFoldDB" id="A0A512DMK1"/>
<sequence length="470" mass="48884">MATQIGDLGANILTGGAEVDILLGLAGDDRLTGGAGDDVLLGGDGNDRLYGQSGLDLLYGGAGNDYLDGWGVARLSGEAGDDLLVWDPGAVLVRRGLIEGNQFDGGSGTDTLRIVNNATEDNVTGPEDLVERPAVTRISLSGIDGYGGGDPVVTIGDFETDEGPQLWGNVYGIEIFDLRGTASHAIFDGDAGSTTVLGTENADTFRGNAGFDVLDGRGGNDRISDGGVDSNILRGGAGDDRLSLELDNVNNPIRGDVFSEVDGGTGVDTLNFNVNIRGDVPDQSASNRIDLYIGQSDVPDRFGFLTLKDVIMVGDSAGDQDRYTGFSDIERFDFSTSRENFFYQAFTDRDVTVLGSRSAIGDIFKDGAGDEVLSGLAGNDRFELAKGGTDTVDGGAGSDTFVVGFSGAGNDTINGFEGAGVAGGDVIEWRLGSRPFTIDETDGTTVFTWDSGSLTVDVVGLQAGQDYVFA</sequence>
<reference evidence="3 4" key="1">
    <citation type="submission" date="2019-07" db="EMBL/GenBank/DDBJ databases">
        <title>Whole genome shotgun sequence of Skermanella aerolata NBRC 106429.</title>
        <authorList>
            <person name="Hosoyama A."/>
            <person name="Uohara A."/>
            <person name="Ohji S."/>
            <person name="Ichikawa N."/>
        </authorList>
    </citation>
    <scope>NUCLEOTIDE SEQUENCE [LARGE SCALE GENOMIC DNA]</scope>
    <source>
        <strain evidence="3 4">NBRC 106429</strain>
    </source>
</reference>
<dbReference type="SUPFAM" id="SSF51120">
    <property type="entry name" value="beta-Roll"/>
    <property type="match status" value="3"/>
</dbReference>
<evidence type="ECO:0000313" key="3">
    <source>
        <dbReference type="EMBL" id="GEO37714.1"/>
    </source>
</evidence>
<dbReference type="PROSITE" id="PS00330">
    <property type="entry name" value="HEMOLYSIN_CALCIUM"/>
    <property type="match status" value="2"/>
</dbReference>
<dbReference type="InterPro" id="IPR018511">
    <property type="entry name" value="Hemolysin-typ_Ca-bd_CS"/>
</dbReference>
<keyword evidence="2" id="KW-0964">Secreted</keyword>
<dbReference type="Proteomes" id="UP000321523">
    <property type="component" value="Unassembled WGS sequence"/>
</dbReference>
<dbReference type="GO" id="GO:0005509">
    <property type="term" value="F:calcium ion binding"/>
    <property type="evidence" value="ECO:0007669"/>
    <property type="project" value="InterPro"/>
</dbReference>
<dbReference type="PANTHER" id="PTHR38340:SF1">
    <property type="entry name" value="S-LAYER PROTEIN"/>
    <property type="match status" value="1"/>
</dbReference>
<evidence type="ECO:0000256" key="2">
    <source>
        <dbReference type="ARBA" id="ARBA00022525"/>
    </source>
</evidence>
<dbReference type="InterPro" id="IPR001343">
    <property type="entry name" value="Hemolysn_Ca-bd"/>
</dbReference>
<comment type="subcellular location">
    <subcellularLocation>
        <location evidence="1">Secreted</location>
    </subcellularLocation>
</comment>
<evidence type="ECO:0000313" key="4">
    <source>
        <dbReference type="Proteomes" id="UP000321523"/>
    </source>
</evidence>
<dbReference type="EMBL" id="BJYZ01000007">
    <property type="protein sequence ID" value="GEO37714.1"/>
    <property type="molecule type" value="Genomic_DNA"/>
</dbReference>
<protein>
    <recommendedName>
        <fullName evidence="5">Calcium-binding protein</fullName>
    </recommendedName>
</protein>
<dbReference type="GO" id="GO:0005576">
    <property type="term" value="C:extracellular region"/>
    <property type="evidence" value="ECO:0007669"/>
    <property type="project" value="UniProtKB-SubCell"/>
</dbReference>
<accession>A0A512DMK1</accession>
<dbReference type="Pfam" id="PF00353">
    <property type="entry name" value="HemolysinCabind"/>
    <property type="match status" value="6"/>
</dbReference>
<gene>
    <name evidence="3" type="ORF">SAE02_18620</name>
</gene>
<dbReference type="PANTHER" id="PTHR38340">
    <property type="entry name" value="S-LAYER PROTEIN"/>
    <property type="match status" value="1"/>
</dbReference>
<evidence type="ECO:0000256" key="1">
    <source>
        <dbReference type="ARBA" id="ARBA00004613"/>
    </source>
</evidence>
<dbReference type="Gene3D" id="2.150.10.10">
    <property type="entry name" value="Serralysin-like metalloprotease, C-terminal"/>
    <property type="match status" value="3"/>
</dbReference>
<dbReference type="InterPro" id="IPR011049">
    <property type="entry name" value="Serralysin-like_metalloprot_C"/>
</dbReference>
<dbReference type="PRINTS" id="PR00313">
    <property type="entry name" value="CABNDNGRPT"/>
</dbReference>
<dbReference type="InterPro" id="IPR050557">
    <property type="entry name" value="RTX_toxin/Mannuronan_C5-epim"/>
</dbReference>
<name>A0A512DMK1_9PROT</name>
<dbReference type="RefSeq" id="WP_044426614.1">
    <property type="nucleotide sequence ID" value="NZ_BJYZ01000007.1"/>
</dbReference>
<dbReference type="OrthoDB" id="7301026at2"/>